<dbReference type="EMBL" id="JACXAF010000023">
    <property type="protein sequence ID" value="MBD1390809.1"/>
    <property type="molecule type" value="Genomic_DNA"/>
</dbReference>
<dbReference type="RefSeq" id="WP_191145874.1">
    <property type="nucleotide sequence ID" value="NZ_JACXAF010000023.1"/>
</dbReference>
<dbReference type="InterPro" id="IPR029037">
    <property type="entry name" value="DUF1407/YfgJ-like_sf"/>
</dbReference>
<gene>
    <name evidence="1" type="ORF">IC617_15360</name>
</gene>
<organism evidence="1 2">
    <name type="scientific">Neiella litorisoli</name>
    <dbReference type="NCBI Taxonomy" id="2771431"/>
    <lineage>
        <taxon>Bacteria</taxon>
        <taxon>Pseudomonadati</taxon>
        <taxon>Pseudomonadota</taxon>
        <taxon>Gammaproteobacteria</taxon>
        <taxon>Alteromonadales</taxon>
        <taxon>Echinimonadaceae</taxon>
        <taxon>Neiella</taxon>
    </lineage>
</organism>
<dbReference type="SUPFAM" id="SSF161187">
    <property type="entry name" value="YfgJ-like"/>
    <property type="match status" value="1"/>
</dbReference>
<protein>
    <submittedName>
        <fullName evidence="1">Zinc ribbon domain-containing protein</fullName>
    </submittedName>
</protein>
<evidence type="ECO:0000313" key="1">
    <source>
        <dbReference type="EMBL" id="MBD1390809.1"/>
    </source>
</evidence>
<name>A0A8J6UFB3_9GAMM</name>
<dbReference type="Gene3D" id="2.10.290.10">
    <property type="entry name" value="YfgJ-like"/>
    <property type="match status" value="1"/>
</dbReference>
<sequence length="84" mass="9428">MTLRPKCPKCQGYLIADDGHHRCEECSSQYEAQAVCDVCGDPLSILKACGAVDYFCNHCNELKSKSVVRHRYLEVSFEPVRAGF</sequence>
<comment type="caution">
    <text evidence="1">The sequence shown here is derived from an EMBL/GenBank/DDBJ whole genome shotgun (WGS) entry which is preliminary data.</text>
</comment>
<dbReference type="InterPro" id="IPR010807">
    <property type="entry name" value="YfgJ-like"/>
</dbReference>
<reference evidence="1" key="1">
    <citation type="submission" date="2020-09" db="EMBL/GenBank/DDBJ databases">
        <title>A novel bacterium of genus Neiella, isolated from South China Sea.</title>
        <authorList>
            <person name="Huang H."/>
            <person name="Mo K."/>
            <person name="Hu Y."/>
        </authorList>
    </citation>
    <scope>NUCLEOTIDE SEQUENCE</scope>
    <source>
        <strain evidence="1">HB171785</strain>
    </source>
</reference>
<dbReference type="Pfam" id="PF07191">
    <property type="entry name" value="Zn_ribbon_6"/>
    <property type="match status" value="1"/>
</dbReference>
<dbReference type="AlphaFoldDB" id="A0A8J6UFB3"/>
<accession>A0A8J6UFB3</accession>
<dbReference type="Proteomes" id="UP000638014">
    <property type="component" value="Unassembled WGS sequence"/>
</dbReference>
<proteinExistence type="predicted"/>
<keyword evidence="2" id="KW-1185">Reference proteome</keyword>
<evidence type="ECO:0000313" key="2">
    <source>
        <dbReference type="Proteomes" id="UP000638014"/>
    </source>
</evidence>